<protein>
    <submittedName>
        <fullName evidence="1">Uncharacterized protein</fullName>
    </submittedName>
</protein>
<evidence type="ECO:0000313" key="1">
    <source>
        <dbReference type="EMBL" id="EGE03208.1"/>
    </source>
</evidence>
<dbReference type="HOGENOM" id="CLU_131112_0_0_1"/>
<keyword evidence="2" id="KW-1185">Reference proteome</keyword>
<evidence type="ECO:0000313" key="2">
    <source>
        <dbReference type="Proteomes" id="UP000009169"/>
    </source>
</evidence>
<organism evidence="1 2">
    <name type="scientific">Trichophyton equinum (strain ATCC MYA-4606 / CBS 127.97)</name>
    <name type="common">Horse ringworm fungus</name>
    <dbReference type="NCBI Taxonomy" id="559882"/>
    <lineage>
        <taxon>Eukaryota</taxon>
        <taxon>Fungi</taxon>
        <taxon>Dikarya</taxon>
        <taxon>Ascomycota</taxon>
        <taxon>Pezizomycotina</taxon>
        <taxon>Eurotiomycetes</taxon>
        <taxon>Eurotiomycetidae</taxon>
        <taxon>Onygenales</taxon>
        <taxon>Arthrodermataceae</taxon>
        <taxon>Trichophyton</taxon>
    </lineage>
</organism>
<reference evidence="2" key="1">
    <citation type="journal article" date="2012" name="MBio">
        <title>Comparative genome analysis of Trichophyton rubrum and related dermatophytes reveals candidate genes involved in infection.</title>
        <authorList>
            <person name="Martinez D.A."/>
            <person name="Oliver B.G."/>
            <person name="Graeser Y."/>
            <person name="Goldberg J.M."/>
            <person name="Li W."/>
            <person name="Martinez-Rossi N.M."/>
            <person name="Monod M."/>
            <person name="Shelest E."/>
            <person name="Barton R.C."/>
            <person name="Birch E."/>
            <person name="Brakhage A.A."/>
            <person name="Chen Z."/>
            <person name="Gurr S.J."/>
            <person name="Heiman D."/>
            <person name="Heitman J."/>
            <person name="Kosti I."/>
            <person name="Rossi A."/>
            <person name="Saif S."/>
            <person name="Samalova M."/>
            <person name="Saunders C.W."/>
            <person name="Shea T."/>
            <person name="Summerbell R.C."/>
            <person name="Xu J."/>
            <person name="Young S."/>
            <person name="Zeng Q."/>
            <person name="Birren B.W."/>
            <person name="Cuomo C.A."/>
            <person name="White T.C."/>
        </authorList>
    </citation>
    <scope>NUCLEOTIDE SEQUENCE [LARGE SCALE GENOMIC DNA]</scope>
    <source>
        <strain evidence="2">ATCC MYA-4606 / CBS 127.97</strain>
    </source>
</reference>
<proteinExistence type="predicted"/>
<sequence>MYQNRPPGQLNSRWRRSRWITAVHGTSNGPGLFCFSLSRFCCSQYSVSFVTEHLRSKTSSAEKPASPWHKQATLPWTDRFSFNSAPGPCGIQGPAGDASLPLGGFVISWVVYWPRLCDLFAWDESDISLVLAARPVACASQTVRQSDAGKTVIRNYWRCGREGHANNLVKPPRIT</sequence>
<dbReference type="EMBL" id="DS995726">
    <property type="protein sequence ID" value="EGE03208.1"/>
    <property type="molecule type" value="Genomic_DNA"/>
</dbReference>
<accession>F2PMU0</accession>
<gene>
    <name evidence="1" type="ORF">TEQG_02246</name>
</gene>
<dbReference type="VEuPathDB" id="FungiDB:TEQG_02246"/>
<name>F2PMU0_TRIEC</name>
<dbReference type="AlphaFoldDB" id="F2PMU0"/>
<dbReference type="Proteomes" id="UP000009169">
    <property type="component" value="Unassembled WGS sequence"/>
</dbReference>